<dbReference type="InterPro" id="IPR000157">
    <property type="entry name" value="TIR_dom"/>
</dbReference>
<dbReference type="FunFam" id="3.40.50.10140:FF:000007">
    <property type="entry name" value="Disease resistance protein (TIR-NBS-LRR class)"/>
    <property type="match status" value="1"/>
</dbReference>
<dbReference type="InterPro" id="IPR035897">
    <property type="entry name" value="Toll_tir_struct_dom_sf"/>
</dbReference>
<dbReference type="InterPro" id="IPR002182">
    <property type="entry name" value="NB-ARC"/>
</dbReference>
<evidence type="ECO:0000259" key="5">
    <source>
        <dbReference type="PROSITE" id="PS50104"/>
    </source>
</evidence>
<dbReference type="SUPFAM" id="SSF52200">
    <property type="entry name" value="Toll/Interleukin receptor TIR domain"/>
    <property type="match status" value="1"/>
</dbReference>
<organism evidence="6 7">
    <name type="scientific">Centaurea solstitialis</name>
    <name type="common">yellow star-thistle</name>
    <dbReference type="NCBI Taxonomy" id="347529"/>
    <lineage>
        <taxon>Eukaryota</taxon>
        <taxon>Viridiplantae</taxon>
        <taxon>Streptophyta</taxon>
        <taxon>Embryophyta</taxon>
        <taxon>Tracheophyta</taxon>
        <taxon>Spermatophyta</taxon>
        <taxon>Magnoliopsida</taxon>
        <taxon>eudicotyledons</taxon>
        <taxon>Gunneridae</taxon>
        <taxon>Pentapetalae</taxon>
        <taxon>asterids</taxon>
        <taxon>campanulids</taxon>
        <taxon>Asterales</taxon>
        <taxon>Asteraceae</taxon>
        <taxon>Carduoideae</taxon>
        <taxon>Cardueae</taxon>
        <taxon>Centaureinae</taxon>
        <taxon>Centaurea</taxon>
    </lineage>
</organism>
<dbReference type="PANTHER" id="PTHR11017:SF577">
    <property type="entry name" value="DISEASE RESISTANCE PROTEIN (TIR-NBS-LRR CLASS), PUTATIVE-RELATED"/>
    <property type="match status" value="1"/>
</dbReference>
<name>A0AA38WJ26_9ASTR</name>
<dbReference type="Gene3D" id="3.40.50.300">
    <property type="entry name" value="P-loop containing nucleotide triphosphate hydrolases"/>
    <property type="match status" value="1"/>
</dbReference>
<dbReference type="EMBL" id="JARYMX010000004">
    <property type="protein sequence ID" value="KAJ9551719.1"/>
    <property type="molecule type" value="Genomic_DNA"/>
</dbReference>
<dbReference type="Gene3D" id="3.80.10.10">
    <property type="entry name" value="Ribonuclease Inhibitor"/>
    <property type="match status" value="3"/>
</dbReference>
<keyword evidence="2" id="KW-0677">Repeat</keyword>
<dbReference type="Pfam" id="PF23282">
    <property type="entry name" value="WHD_ROQ1"/>
    <property type="match status" value="1"/>
</dbReference>
<accession>A0AA38WJ26</accession>
<dbReference type="PANTHER" id="PTHR11017">
    <property type="entry name" value="LEUCINE-RICH REPEAT-CONTAINING PROTEIN"/>
    <property type="match status" value="1"/>
</dbReference>
<dbReference type="AlphaFoldDB" id="A0AA38WJ26"/>
<dbReference type="GO" id="GO:0006952">
    <property type="term" value="P:defense response"/>
    <property type="evidence" value="ECO:0007669"/>
    <property type="project" value="UniProtKB-KW"/>
</dbReference>
<sequence>MASSSTSFIHKSFKYDVFLSFRGEDTRKTFVDHLYHALQQKNIHTYKDDERIKKGRRIGDELIKSIEDSRFHIIVFSKNYASSSWCLDELVKIMECQKTPEQTAYPIFYDVEPSEVRKQSGEFGRIFAKHENKHATRKWREALEQAAVLAGWELKTLVDGHEAKFIQKIVEEISLELRSVNFIVDGKLVGMETRVKDVVTSLEIGVDDVRIIGIKGIGGGGKTTLARAIFDQISPWYEGKSFVENVREASKTSLPSLQKQVLSDTLNDQSIFVSSVYDGKILMKKMMSGQKVIVVLDDVDHVEQLKALAGELNWFKPGSRIIVTTRDEQVLIAHRVNLICDINLLSRMEAICLFSRSSLTITVLGSFLCGKNMLEWKDALKRLETIPLKETLDKLELSYVGLEEDYKEIFLDVACILKGWRKNEAIIALESCGFHARIGLRVLEQKSLITIDGNKYLGMHDHIEEMGKNIVRRLHPHEPYKHSRLWIDKEIKKILANNLVTRATSMIMYMWELNPEIVIKGLGNMKKLRFLHVNSKYNKDPFQELDEVSQYFPDSLRYLTWNNYPFQSLPKTFQANNLVVLRIHGNKIAKLWEGRDRKVLNKLRLLDISYSMLKTLDLGLTPNLDTLALDHCQNLLEIHSPVECLKLIHIGFTFCKFRTLDFRLAPNLETLVLDHCKDLVELHIPIECQKLLSIKVTFCEFRILDLRLTPNLKTLYVEGLIDFVELHMPVECLKLKSLHLDRVKWMTRDLGRTPNLERLKLVQCVDLVERQMPVECLNLMTLDLSHSKLRTLDLELNPNLEALSLRNCYQLVELHRPIRGLKNLVSIQLDGCLGFTKFSFVEKLRCLEFRFLEAGFLSKLYMSTESLDICPLHSDSNSPKFQVTSFLEELVPSSIGGLENTSIGFFHACINLVRLSQRIFVLKCVRKLTLAGGILEPPKKFDRLECLQKLSLSLTEIKHLPDNICTLKHLKTLKLKGCCLLEKLPEDLGRLECLEDLLLQSCEKLQAIPYSICKMKRLIRLNLKGCVLVDNLPKELGYIECLQELDIEGTSIGHLPLSIILLEGLHIKGSRLLHYACTFSFDREDSVYDTFYHRATHSKSLLRKPDSEELQNEQWW</sequence>
<dbReference type="InterPro" id="IPR044974">
    <property type="entry name" value="Disease_R_plants"/>
</dbReference>
<dbReference type="SUPFAM" id="SSF46785">
    <property type="entry name" value="Winged helix' DNA-binding domain"/>
    <property type="match status" value="1"/>
</dbReference>
<dbReference type="Gene3D" id="3.40.50.10140">
    <property type="entry name" value="Toll/interleukin-1 receptor homology (TIR) domain"/>
    <property type="match status" value="1"/>
</dbReference>
<dbReference type="SMART" id="SM00255">
    <property type="entry name" value="TIR"/>
    <property type="match status" value="1"/>
</dbReference>
<evidence type="ECO:0000256" key="4">
    <source>
        <dbReference type="ARBA" id="ARBA00023027"/>
    </source>
</evidence>
<keyword evidence="4" id="KW-0520">NAD</keyword>
<dbReference type="InterPro" id="IPR036390">
    <property type="entry name" value="WH_DNA-bd_sf"/>
</dbReference>
<dbReference type="Pfam" id="PF00931">
    <property type="entry name" value="NB-ARC"/>
    <property type="match status" value="1"/>
</dbReference>
<dbReference type="GO" id="GO:0007165">
    <property type="term" value="P:signal transduction"/>
    <property type="evidence" value="ECO:0007669"/>
    <property type="project" value="InterPro"/>
</dbReference>
<feature type="non-terminal residue" evidence="6">
    <location>
        <position position="1"/>
    </location>
</feature>
<proteinExistence type="predicted"/>
<dbReference type="InterPro" id="IPR032675">
    <property type="entry name" value="LRR_dom_sf"/>
</dbReference>
<evidence type="ECO:0000313" key="6">
    <source>
        <dbReference type="EMBL" id="KAJ9551719.1"/>
    </source>
</evidence>
<protein>
    <recommendedName>
        <fullName evidence="5">TIR domain-containing protein</fullName>
    </recommendedName>
</protein>
<evidence type="ECO:0000256" key="1">
    <source>
        <dbReference type="ARBA" id="ARBA00022614"/>
    </source>
</evidence>
<keyword evidence="1" id="KW-0433">Leucine-rich repeat</keyword>
<dbReference type="InterPro" id="IPR058192">
    <property type="entry name" value="WHD_ROQ1-like"/>
</dbReference>
<dbReference type="PROSITE" id="PS50104">
    <property type="entry name" value="TIR"/>
    <property type="match status" value="1"/>
</dbReference>
<dbReference type="GO" id="GO:0043531">
    <property type="term" value="F:ADP binding"/>
    <property type="evidence" value="ECO:0007669"/>
    <property type="project" value="InterPro"/>
</dbReference>
<evidence type="ECO:0000256" key="2">
    <source>
        <dbReference type="ARBA" id="ARBA00022737"/>
    </source>
</evidence>
<dbReference type="Proteomes" id="UP001172457">
    <property type="component" value="Chromosome 4"/>
</dbReference>
<dbReference type="SUPFAM" id="SSF52540">
    <property type="entry name" value="P-loop containing nucleoside triphosphate hydrolases"/>
    <property type="match status" value="1"/>
</dbReference>
<keyword evidence="3" id="KW-0611">Plant defense</keyword>
<dbReference type="PRINTS" id="PR00364">
    <property type="entry name" value="DISEASERSIST"/>
</dbReference>
<comment type="caution">
    <text evidence="6">The sequence shown here is derived from an EMBL/GenBank/DDBJ whole genome shotgun (WGS) entry which is preliminary data.</text>
</comment>
<keyword evidence="7" id="KW-1185">Reference proteome</keyword>
<evidence type="ECO:0000313" key="7">
    <source>
        <dbReference type="Proteomes" id="UP001172457"/>
    </source>
</evidence>
<feature type="domain" description="TIR" evidence="5">
    <location>
        <begin position="13"/>
        <end position="177"/>
    </location>
</feature>
<dbReference type="Pfam" id="PF01582">
    <property type="entry name" value="TIR"/>
    <property type="match status" value="1"/>
</dbReference>
<dbReference type="SUPFAM" id="SSF52058">
    <property type="entry name" value="L domain-like"/>
    <property type="match status" value="2"/>
</dbReference>
<gene>
    <name evidence="6" type="ORF">OSB04_015764</name>
</gene>
<dbReference type="InterPro" id="IPR027417">
    <property type="entry name" value="P-loop_NTPase"/>
</dbReference>
<reference evidence="6" key="1">
    <citation type="submission" date="2023-03" db="EMBL/GenBank/DDBJ databases">
        <title>Chromosome-scale reference genome and RAD-based genetic map of yellow starthistle (Centaurea solstitialis) reveal putative structural variation and QTLs associated with invader traits.</title>
        <authorList>
            <person name="Reatini B."/>
            <person name="Cang F.A."/>
            <person name="Jiang Q."/>
            <person name="Mckibben M.T.W."/>
            <person name="Barker M.S."/>
            <person name="Rieseberg L.H."/>
            <person name="Dlugosch K.M."/>
        </authorList>
    </citation>
    <scope>NUCLEOTIDE SEQUENCE</scope>
    <source>
        <strain evidence="6">CAN-66</strain>
        <tissue evidence="6">Leaf</tissue>
    </source>
</reference>
<evidence type="ECO:0000256" key="3">
    <source>
        <dbReference type="ARBA" id="ARBA00022821"/>
    </source>
</evidence>